<proteinExistence type="predicted"/>
<dbReference type="Gene3D" id="3.30.70.940">
    <property type="entry name" value="NusG, N-terminal domain"/>
    <property type="match status" value="1"/>
</dbReference>
<protein>
    <submittedName>
        <fullName evidence="3">UpxY family transcription antiterminator</fullName>
    </submittedName>
</protein>
<gene>
    <name evidence="3" type="ORF">ERX46_10965</name>
</gene>
<organism evidence="3 4">
    <name type="scientific">Brumimicrobium glaciale</name>
    <dbReference type="NCBI Taxonomy" id="200475"/>
    <lineage>
        <taxon>Bacteria</taxon>
        <taxon>Pseudomonadati</taxon>
        <taxon>Bacteroidota</taxon>
        <taxon>Flavobacteriia</taxon>
        <taxon>Flavobacteriales</taxon>
        <taxon>Crocinitomicaceae</taxon>
        <taxon>Brumimicrobium</taxon>
    </lineage>
</organism>
<dbReference type="SUPFAM" id="SSF82679">
    <property type="entry name" value="N-utilization substance G protein NusG, N-terminal domain"/>
    <property type="match status" value="1"/>
</dbReference>
<comment type="caution">
    <text evidence="3">The sequence shown here is derived from an EMBL/GenBank/DDBJ whole genome shotgun (WGS) entry which is preliminary data.</text>
</comment>
<accession>A0A4Q4KK08</accession>
<name>A0A4Q4KK08_9FLAO</name>
<keyword evidence="4" id="KW-1185">Reference proteome</keyword>
<dbReference type="AlphaFoldDB" id="A0A4Q4KK08"/>
<dbReference type="Pfam" id="PF02357">
    <property type="entry name" value="NusG"/>
    <property type="match status" value="1"/>
</dbReference>
<evidence type="ECO:0000256" key="1">
    <source>
        <dbReference type="ARBA" id="ARBA00023163"/>
    </source>
</evidence>
<keyword evidence="1" id="KW-0804">Transcription</keyword>
<evidence type="ECO:0000313" key="3">
    <source>
        <dbReference type="EMBL" id="RYM33612.1"/>
    </source>
</evidence>
<dbReference type="NCBIfam" id="NF033644">
    <property type="entry name" value="antiterm_UpxY"/>
    <property type="match status" value="1"/>
</dbReference>
<evidence type="ECO:0000259" key="2">
    <source>
        <dbReference type="SMART" id="SM00738"/>
    </source>
</evidence>
<dbReference type="SMART" id="SM00738">
    <property type="entry name" value="NGN"/>
    <property type="match status" value="1"/>
</dbReference>
<feature type="domain" description="NusG-like N-terminal" evidence="2">
    <location>
        <begin position="1"/>
        <end position="97"/>
    </location>
</feature>
<dbReference type="InterPro" id="IPR036735">
    <property type="entry name" value="NGN_dom_sf"/>
</dbReference>
<sequence>MPWYVLLTKPKSEKKVESRLLQLDVNAYCPTRIERRQWSDRVKKVETPLLPSMILVNLEDKERDIVFEVPGALRYLFWMGKPAQVSEQEIDVLKEMSENQANIISVEQLKEGSEIDITNLGSEVKKGVVKKISGNQCWVVLKNLGYVVKIKI</sequence>
<dbReference type="OrthoDB" id="9796143at2"/>
<dbReference type="EMBL" id="SETE01000004">
    <property type="protein sequence ID" value="RYM33612.1"/>
    <property type="molecule type" value="Genomic_DNA"/>
</dbReference>
<dbReference type="InterPro" id="IPR006645">
    <property type="entry name" value="NGN-like_dom"/>
</dbReference>
<evidence type="ECO:0000313" key="4">
    <source>
        <dbReference type="Proteomes" id="UP000293952"/>
    </source>
</evidence>
<dbReference type="Proteomes" id="UP000293952">
    <property type="component" value="Unassembled WGS sequence"/>
</dbReference>
<dbReference type="GO" id="GO:0006354">
    <property type="term" value="P:DNA-templated transcription elongation"/>
    <property type="evidence" value="ECO:0007669"/>
    <property type="project" value="InterPro"/>
</dbReference>
<reference evidence="3 4" key="1">
    <citation type="submission" date="2019-02" db="EMBL/GenBank/DDBJ databases">
        <title>Genome sequence of the sea-ice species Brumimicrobium glaciale.</title>
        <authorList>
            <person name="Bowman J.P."/>
        </authorList>
    </citation>
    <scope>NUCLEOTIDE SEQUENCE [LARGE SCALE GENOMIC DNA]</scope>
    <source>
        <strain evidence="3 4">IC156</strain>
    </source>
</reference>
<dbReference type="CDD" id="cd09895">
    <property type="entry name" value="NGN_SP_UpxY"/>
    <property type="match status" value="1"/>
</dbReference>